<accession>A0A0A9FHG3</accession>
<reference evidence="1" key="1">
    <citation type="submission" date="2014-09" db="EMBL/GenBank/DDBJ databases">
        <authorList>
            <person name="Magalhaes I.L.F."/>
            <person name="Oliveira U."/>
            <person name="Santos F.R."/>
            <person name="Vidigal T.H.D.A."/>
            <person name="Brescovit A.D."/>
            <person name="Santos A.J."/>
        </authorList>
    </citation>
    <scope>NUCLEOTIDE SEQUENCE</scope>
    <source>
        <tissue evidence="1">Shoot tissue taken approximately 20 cm above the soil surface</tissue>
    </source>
</reference>
<name>A0A0A9FHG3_ARUDO</name>
<sequence>MFLSVQHNRTVVMWLIFEPKQGLILDAD</sequence>
<proteinExistence type="predicted"/>
<dbReference type="AlphaFoldDB" id="A0A0A9FHG3"/>
<evidence type="ECO:0000313" key="1">
    <source>
        <dbReference type="EMBL" id="JAE07698.1"/>
    </source>
</evidence>
<reference evidence="1" key="2">
    <citation type="journal article" date="2015" name="Data Brief">
        <title>Shoot transcriptome of the giant reed, Arundo donax.</title>
        <authorList>
            <person name="Barrero R.A."/>
            <person name="Guerrero F.D."/>
            <person name="Moolhuijzen P."/>
            <person name="Goolsby J.A."/>
            <person name="Tidwell J."/>
            <person name="Bellgard S.E."/>
            <person name="Bellgard M.I."/>
        </authorList>
    </citation>
    <scope>NUCLEOTIDE SEQUENCE</scope>
    <source>
        <tissue evidence="1">Shoot tissue taken approximately 20 cm above the soil surface</tissue>
    </source>
</reference>
<dbReference type="EMBL" id="GBRH01190198">
    <property type="protein sequence ID" value="JAE07698.1"/>
    <property type="molecule type" value="Transcribed_RNA"/>
</dbReference>
<organism evidence="1">
    <name type="scientific">Arundo donax</name>
    <name type="common">Giant reed</name>
    <name type="synonym">Donax arundinaceus</name>
    <dbReference type="NCBI Taxonomy" id="35708"/>
    <lineage>
        <taxon>Eukaryota</taxon>
        <taxon>Viridiplantae</taxon>
        <taxon>Streptophyta</taxon>
        <taxon>Embryophyta</taxon>
        <taxon>Tracheophyta</taxon>
        <taxon>Spermatophyta</taxon>
        <taxon>Magnoliopsida</taxon>
        <taxon>Liliopsida</taxon>
        <taxon>Poales</taxon>
        <taxon>Poaceae</taxon>
        <taxon>PACMAD clade</taxon>
        <taxon>Arundinoideae</taxon>
        <taxon>Arundineae</taxon>
        <taxon>Arundo</taxon>
    </lineage>
</organism>
<protein>
    <submittedName>
        <fullName evidence="1">Uncharacterized protein</fullName>
    </submittedName>
</protein>